<dbReference type="Gene3D" id="1.25.40.280">
    <property type="entry name" value="alix/aip1 like domains"/>
    <property type="match status" value="1"/>
</dbReference>
<comment type="caution">
    <text evidence="1">The sequence shown here is derived from an EMBL/GenBank/DDBJ whole genome shotgun (WGS) entry which is preliminary data.</text>
</comment>
<dbReference type="AlphaFoldDB" id="A0AAN9EMP4"/>
<reference evidence="1 2" key="1">
    <citation type="submission" date="2024-01" db="EMBL/GenBank/DDBJ databases">
        <title>The genomes of 5 underutilized Papilionoideae crops provide insights into root nodulation and disease resistanc.</title>
        <authorList>
            <person name="Yuan L."/>
        </authorList>
    </citation>
    <scope>NUCLEOTIDE SEQUENCE [LARGE SCALE GENOMIC DNA]</scope>
    <source>
        <strain evidence="1">ZHUSHIDOU_FW_LH</strain>
        <tissue evidence="1">Leaf</tissue>
    </source>
</reference>
<evidence type="ECO:0000313" key="2">
    <source>
        <dbReference type="Proteomes" id="UP001372338"/>
    </source>
</evidence>
<evidence type="ECO:0000313" key="1">
    <source>
        <dbReference type="EMBL" id="KAK7259096.1"/>
    </source>
</evidence>
<sequence length="277" mass="31770">MSGGRVTRCEQDIYKIEQYLPLLENLLFYVDAISTNSQMAPWIAALKIRWSSALSSSSFFNFSGPNFFQIDSLLFELGMTLFLYGAILRKRALEVLSSGVTVRRAEEKGTSPVLLVKLHHGVALFLEEAIGILSKVFRQCRDISSRLSEFISSCKSSRVEKSAISCRTRKVLRKLERENDFVLSARIPSEDELPLPEGMYEFWQIRLLSTYFRKITEELICRNWSFYGNDITIYQDINKSDDKTNMKRLAFPHIKDIFRAAKKVCYRSQVVAVVASA</sequence>
<proteinExistence type="predicted"/>
<protein>
    <submittedName>
        <fullName evidence="1">Uncharacterized protein</fullName>
    </submittedName>
</protein>
<dbReference type="EMBL" id="JAYWIO010000005">
    <property type="protein sequence ID" value="KAK7259096.1"/>
    <property type="molecule type" value="Genomic_DNA"/>
</dbReference>
<gene>
    <name evidence="1" type="ORF">RIF29_24692</name>
</gene>
<accession>A0AAN9EMP4</accession>
<keyword evidence="2" id="KW-1185">Reference proteome</keyword>
<dbReference type="PANTHER" id="PTHR23032:SF20">
    <property type="entry name" value="ENDOSOMAL TARGETING BRO1-LIKE DOMAIN-CONTAINING PROTEIN"/>
    <property type="match status" value="1"/>
</dbReference>
<organism evidence="1 2">
    <name type="scientific">Crotalaria pallida</name>
    <name type="common">Smooth rattlebox</name>
    <name type="synonym">Crotalaria striata</name>
    <dbReference type="NCBI Taxonomy" id="3830"/>
    <lineage>
        <taxon>Eukaryota</taxon>
        <taxon>Viridiplantae</taxon>
        <taxon>Streptophyta</taxon>
        <taxon>Embryophyta</taxon>
        <taxon>Tracheophyta</taxon>
        <taxon>Spermatophyta</taxon>
        <taxon>Magnoliopsida</taxon>
        <taxon>eudicotyledons</taxon>
        <taxon>Gunneridae</taxon>
        <taxon>Pentapetalae</taxon>
        <taxon>rosids</taxon>
        <taxon>fabids</taxon>
        <taxon>Fabales</taxon>
        <taxon>Fabaceae</taxon>
        <taxon>Papilionoideae</taxon>
        <taxon>50 kb inversion clade</taxon>
        <taxon>genistoids sensu lato</taxon>
        <taxon>core genistoids</taxon>
        <taxon>Crotalarieae</taxon>
        <taxon>Crotalaria</taxon>
    </lineage>
</organism>
<dbReference type="InterPro" id="IPR038898">
    <property type="entry name" value="BROX"/>
</dbReference>
<dbReference type="InterPro" id="IPR038499">
    <property type="entry name" value="BRO1_sf"/>
</dbReference>
<name>A0AAN9EMP4_CROPI</name>
<dbReference type="Proteomes" id="UP001372338">
    <property type="component" value="Unassembled WGS sequence"/>
</dbReference>
<dbReference type="PANTHER" id="PTHR23032">
    <property type="entry name" value="BRO1 DOMAIN-CONTAINING PROTEIN BROX"/>
    <property type="match status" value="1"/>
</dbReference>